<keyword evidence="2" id="KW-1185">Reference proteome</keyword>
<name>A0AAD1U369_EUPCR</name>
<evidence type="ECO:0000313" key="2">
    <source>
        <dbReference type="Proteomes" id="UP001295684"/>
    </source>
</evidence>
<comment type="caution">
    <text evidence="1">The sequence shown here is derived from an EMBL/GenBank/DDBJ whole genome shotgun (WGS) entry which is preliminary data.</text>
</comment>
<dbReference type="AlphaFoldDB" id="A0AAD1U369"/>
<protein>
    <submittedName>
        <fullName evidence="1">Uncharacterized protein</fullName>
    </submittedName>
</protein>
<accession>A0AAD1U369</accession>
<dbReference type="EMBL" id="CAMPGE010001789">
    <property type="protein sequence ID" value="CAI2360590.1"/>
    <property type="molecule type" value="Genomic_DNA"/>
</dbReference>
<proteinExistence type="predicted"/>
<reference evidence="1" key="1">
    <citation type="submission" date="2023-07" db="EMBL/GenBank/DDBJ databases">
        <authorList>
            <consortium name="AG Swart"/>
            <person name="Singh M."/>
            <person name="Singh A."/>
            <person name="Seah K."/>
            <person name="Emmerich C."/>
        </authorList>
    </citation>
    <scope>NUCLEOTIDE SEQUENCE</scope>
    <source>
        <strain evidence="1">DP1</strain>
    </source>
</reference>
<evidence type="ECO:0000313" key="1">
    <source>
        <dbReference type="EMBL" id="CAI2360590.1"/>
    </source>
</evidence>
<sequence length="183" mass="21000">MISTNSIGSISDSNVILETILKKYPIDAFYCLNPNTSENTFVFRYQIYRDFKISEKKVNSKVFCLIPLNVDDIEYSSGFTEDILFSRPFTKSKVSTTLNLNFAPLPAKVYPQLPRCFLTKNCKGDELPKPLSISLILPDPHRSSISDLLAHKRQETSLIYMYLKSHAAKHQNPEFNQYILRPV</sequence>
<organism evidence="1 2">
    <name type="scientific">Euplotes crassus</name>
    <dbReference type="NCBI Taxonomy" id="5936"/>
    <lineage>
        <taxon>Eukaryota</taxon>
        <taxon>Sar</taxon>
        <taxon>Alveolata</taxon>
        <taxon>Ciliophora</taxon>
        <taxon>Intramacronucleata</taxon>
        <taxon>Spirotrichea</taxon>
        <taxon>Hypotrichia</taxon>
        <taxon>Euplotida</taxon>
        <taxon>Euplotidae</taxon>
        <taxon>Moneuplotes</taxon>
    </lineage>
</organism>
<gene>
    <name evidence="1" type="ORF">ECRASSUSDP1_LOCUS1894</name>
</gene>
<dbReference type="Proteomes" id="UP001295684">
    <property type="component" value="Unassembled WGS sequence"/>
</dbReference>